<dbReference type="Proteomes" id="UP000299102">
    <property type="component" value="Unassembled WGS sequence"/>
</dbReference>
<proteinExistence type="predicted"/>
<gene>
    <name evidence="1" type="ORF">EVAR_12218_1</name>
</gene>
<accession>A0A4C1UH56</accession>
<dbReference type="AlphaFoldDB" id="A0A4C1UH56"/>
<evidence type="ECO:0000313" key="2">
    <source>
        <dbReference type="Proteomes" id="UP000299102"/>
    </source>
</evidence>
<reference evidence="1 2" key="1">
    <citation type="journal article" date="2019" name="Commun. Biol.">
        <title>The bagworm genome reveals a unique fibroin gene that provides high tensile strength.</title>
        <authorList>
            <person name="Kono N."/>
            <person name="Nakamura H."/>
            <person name="Ohtoshi R."/>
            <person name="Tomita M."/>
            <person name="Numata K."/>
            <person name="Arakawa K."/>
        </authorList>
    </citation>
    <scope>NUCLEOTIDE SEQUENCE [LARGE SCALE GENOMIC DNA]</scope>
</reference>
<comment type="caution">
    <text evidence="1">The sequence shown here is derived from an EMBL/GenBank/DDBJ whole genome shotgun (WGS) entry which is preliminary data.</text>
</comment>
<keyword evidence="2" id="KW-1185">Reference proteome</keyword>
<protein>
    <submittedName>
        <fullName evidence="1">Uncharacterized protein</fullName>
    </submittedName>
</protein>
<organism evidence="1 2">
    <name type="scientific">Eumeta variegata</name>
    <name type="common">Bagworm moth</name>
    <name type="synonym">Eumeta japonica</name>
    <dbReference type="NCBI Taxonomy" id="151549"/>
    <lineage>
        <taxon>Eukaryota</taxon>
        <taxon>Metazoa</taxon>
        <taxon>Ecdysozoa</taxon>
        <taxon>Arthropoda</taxon>
        <taxon>Hexapoda</taxon>
        <taxon>Insecta</taxon>
        <taxon>Pterygota</taxon>
        <taxon>Neoptera</taxon>
        <taxon>Endopterygota</taxon>
        <taxon>Lepidoptera</taxon>
        <taxon>Glossata</taxon>
        <taxon>Ditrysia</taxon>
        <taxon>Tineoidea</taxon>
        <taxon>Psychidae</taxon>
        <taxon>Oiketicinae</taxon>
        <taxon>Eumeta</taxon>
    </lineage>
</organism>
<name>A0A4C1UH56_EUMVA</name>
<sequence>MILCKSELRQLAPSKMKSRREVELKSRDWNQNWEQNRASRPTCSQCGAYPMDRYNITYRRLSTLPQNRKMSASILTAGEATHRHIIPLDVCLAQHFKPSATVSLPLRIKAGLGEVPPPERCIENKHLSREISSTRRVSIKRDWMRKEPLSFARFSRKLGHLPLNGADGLFRPSAGKRTEGGKKEPVAFFYVFTAVRFKLSFTIISC</sequence>
<evidence type="ECO:0000313" key="1">
    <source>
        <dbReference type="EMBL" id="GBP25738.1"/>
    </source>
</evidence>
<dbReference type="EMBL" id="BGZK01000171">
    <property type="protein sequence ID" value="GBP25738.1"/>
    <property type="molecule type" value="Genomic_DNA"/>
</dbReference>